<keyword evidence="2" id="KW-1185">Reference proteome</keyword>
<proteinExistence type="predicted"/>
<reference evidence="1 2" key="1">
    <citation type="submission" date="2019-02" db="EMBL/GenBank/DDBJ databases">
        <title>Marinobacter halodurans sp. nov., a marine bacterium isolated from sea tidal flat.</title>
        <authorList>
            <person name="Yoo Y."/>
            <person name="Lee D.W."/>
            <person name="Kim B.S."/>
            <person name="Kim J.-J."/>
        </authorList>
    </citation>
    <scope>NUCLEOTIDE SEQUENCE [LARGE SCALE GENOMIC DNA]</scope>
    <source>
        <strain evidence="1 2">YJ-S3-2</strain>
    </source>
</reference>
<sequence length="121" mass="13948">MMSKRDHGRVERRLIAALTRACEDAKPLLPGFTWLTHEVDYQRFPERLMITWVFDTDANLARALKSDDWPWIHDLTAEALADAGIAVDDITCHVDLDSEQACQRTHAGNWERRLKAKPARH</sequence>
<dbReference type="Proteomes" id="UP000313645">
    <property type="component" value="Unassembled WGS sequence"/>
</dbReference>
<comment type="caution">
    <text evidence="1">The sequence shown here is derived from an EMBL/GenBank/DDBJ whole genome shotgun (WGS) entry which is preliminary data.</text>
</comment>
<evidence type="ECO:0000313" key="2">
    <source>
        <dbReference type="Proteomes" id="UP000313645"/>
    </source>
</evidence>
<organism evidence="1 2">
    <name type="scientific">Marinobacter halodurans</name>
    <dbReference type="NCBI Taxonomy" id="2528979"/>
    <lineage>
        <taxon>Bacteria</taxon>
        <taxon>Pseudomonadati</taxon>
        <taxon>Pseudomonadota</taxon>
        <taxon>Gammaproteobacteria</taxon>
        <taxon>Pseudomonadales</taxon>
        <taxon>Marinobacteraceae</taxon>
        <taxon>Marinobacter</taxon>
    </lineage>
</organism>
<dbReference type="RefSeq" id="WP_131483615.1">
    <property type="nucleotide sequence ID" value="NZ_SJDL01000041.1"/>
</dbReference>
<evidence type="ECO:0000313" key="1">
    <source>
        <dbReference type="EMBL" id="TBW49373.1"/>
    </source>
</evidence>
<gene>
    <name evidence="1" type="ORF">EZI54_19805</name>
</gene>
<dbReference type="EMBL" id="SJDL01000041">
    <property type="protein sequence ID" value="TBW49373.1"/>
    <property type="molecule type" value="Genomic_DNA"/>
</dbReference>
<protein>
    <recommendedName>
        <fullName evidence="3">Fis family transcriptional regulator</fullName>
    </recommendedName>
</protein>
<evidence type="ECO:0008006" key="3">
    <source>
        <dbReference type="Google" id="ProtNLM"/>
    </source>
</evidence>
<accession>A0ABY1ZJC1</accession>
<name>A0ABY1ZJC1_9GAMM</name>